<dbReference type="SUPFAM" id="SSF46626">
    <property type="entry name" value="Cytochrome c"/>
    <property type="match status" value="1"/>
</dbReference>
<dbReference type="GO" id="GO:0046872">
    <property type="term" value="F:metal ion binding"/>
    <property type="evidence" value="ECO:0007669"/>
    <property type="project" value="UniProtKB-KW"/>
</dbReference>
<dbReference type="InterPro" id="IPR009056">
    <property type="entry name" value="Cyt_c-like_dom"/>
</dbReference>
<proteinExistence type="predicted"/>
<dbReference type="GO" id="GO:0020037">
    <property type="term" value="F:heme binding"/>
    <property type="evidence" value="ECO:0007669"/>
    <property type="project" value="InterPro"/>
</dbReference>
<feature type="domain" description="Cytochrome c" evidence="5">
    <location>
        <begin position="60"/>
        <end position="150"/>
    </location>
</feature>
<accession>A0A9J7A109</accession>
<evidence type="ECO:0000256" key="3">
    <source>
        <dbReference type="ARBA" id="ARBA00023004"/>
    </source>
</evidence>
<dbReference type="InterPro" id="IPR036909">
    <property type="entry name" value="Cyt_c-like_dom_sf"/>
</dbReference>
<keyword evidence="1 4" id="KW-0349">Heme</keyword>
<dbReference type="AlphaFoldDB" id="A0A9J7A109"/>
<evidence type="ECO:0000313" key="7">
    <source>
        <dbReference type="Proteomes" id="UP001056649"/>
    </source>
</evidence>
<dbReference type="GO" id="GO:0009055">
    <property type="term" value="F:electron transfer activity"/>
    <property type="evidence" value="ECO:0007669"/>
    <property type="project" value="InterPro"/>
</dbReference>
<evidence type="ECO:0000256" key="4">
    <source>
        <dbReference type="PROSITE-ProRule" id="PRU00433"/>
    </source>
</evidence>
<evidence type="ECO:0000313" key="6">
    <source>
        <dbReference type="EMBL" id="USF88641.1"/>
    </source>
</evidence>
<dbReference type="Pfam" id="PF13442">
    <property type="entry name" value="Cytochrome_CBB3"/>
    <property type="match status" value="1"/>
</dbReference>
<keyword evidence="3 4" id="KW-0408">Iron</keyword>
<sequence>MNKRAGQFGLGALALLLVTGVTLAGGMMMNHSVARHHQGMRVGVPEPYRDMRNSLPASDAVIAEGEQLYQANCAACHGKQGYGDGPAGKPLSPRPANINHFMQMRMMARDNYLIWTISEGGKRFNTAMPAFKETLGIEDRWKIIHFLRTL</sequence>
<name>A0A9J7A109_9GAMM</name>
<dbReference type="KEGG" id="eps:L0Y14_05265"/>
<keyword evidence="7" id="KW-1185">Reference proteome</keyword>
<organism evidence="6 7">
    <name type="scientific">Candidatus Endoriftia persephonae</name>
    <dbReference type="NCBI Taxonomy" id="393765"/>
    <lineage>
        <taxon>Bacteria</taxon>
        <taxon>Pseudomonadati</taxon>
        <taxon>Pseudomonadota</taxon>
        <taxon>Gammaproteobacteria</taxon>
        <taxon>Chromatiales</taxon>
        <taxon>Sedimenticolaceae</taxon>
        <taxon>Candidatus Endoriftia</taxon>
    </lineage>
</organism>
<dbReference type="EMBL" id="CP090569">
    <property type="protein sequence ID" value="USF88641.1"/>
    <property type="molecule type" value="Genomic_DNA"/>
</dbReference>
<dbReference type="PROSITE" id="PS51007">
    <property type="entry name" value="CYTC"/>
    <property type="match status" value="1"/>
</dbReference>
<keyword evidence="2 4" id="KW-0479">Metal-binding</keyword>
<evidence type="ECO:0000256" key="2">
    <source>
        <dbReference type="ARBA" id="ARBA00022723"/>
    </source>
</evidence>
<reference evidence="6" key="1">
    <citation type="journal article" date="2022" name="Mol. Ecol. Resour.">
        <title>The complete and closed genome of the facultative generalist Candidatus Endoriftia persephone from deep-sea hydrothermal vents.</title>
        <authorList>
            <person name="de Oliveira A.L."/>
            <person name="Srivastava A."/>
            <person name="Espada-Hinojosa S."/>
            <person name="Bright M."/>
        </authorList>
    </citation>
    <scope>NUCLEOTIDE SEQUENCE</scope>
    <source>
        <strain evidence="6">Tica-EPR-9o50.N</strain>
    </source>
</reference>
<evidence type="ECO:0000259" key="5">
    <source>
        <dbReference type="PROSITE" id="PS51007"/>
    </source>
</evidence>
<dbReference type="RefSeq" id="WP_050799384.1">
    <property type="nucleotide sequence ID" value="NZ_CP090569.1"/>
</dbReference>
<dbReference type="Gene3D" id="1.10.760.10">
    <property type="entry name" value="Cytochrome c-like domain"/>
    <property type="match status" value="1"/>
</dbReference>
<protein>
    <submittedName>
        <fullName evidence="6">Cytochrome c</fullName>
    </submittedName>
</protein>
<dbReference type="Proteomes" id="UP001056649">
    <property type="component" value="Chromosome"/>
</dbReference>
<evidence type="ECO:0000256" key="1">
    <source>
        <dbReference type="ARBA" id="ARBA00022617"/>
    </source>
</evidence>
<gene>
    <name evidence="6" type="ORF">L0Y14_05265</name>
</gene>